<dbReference type="InterPro" id="IPR022269">
    <property type="entry name" value="SO_2930-like_C"/>
</dbReference>
<keyword evidence="3" id="KW-1185">Reference proteome</keyword>
<evidence type="ECO:0000313" key="3">
    <source>
        <dbReference type="Proteomes" id="UP000515292"/>
    </source>
</evidence>
<dbReference type="AlphaFoldDB" id="A0A7G5IGK1"/>
<name>A0A7G5IGK1_9SPHN</name>
<feature type="chain" id="PRO_5028930226" description="Cytochrome c domain-containing protein" evidence="1">
    <location>
        <begin position="18"/>
        <end position="344"/>
    </location>
</feature>
<evidence type="ECO:0000313" key="2">
    <source>
        <dbReference type="EMBL" id="QMW22493.1"/>
    </source>
</evidence>
<dbReference type="Proteomes" id="UP000515292">
    <property type="component" value="Chromosome"/>
</dbReference>
<dbReference type="RefSeq" id="WP_182295440.1">
    <property type="nucleotide sequence ID" value="NZ_CP059851.1"/>
</dbReference>
<dbReference type="NCBIfam" id="TIGR03806">
    <property type="entry name" value="chp_HNE_0200"/>
    <property type="match status" value="1"/>
</dbReference>
<gene>
    <name evidence="2" type="ORF">H3309_14310</name>
</gene>
<dbReference type="KEGG" id="sand:H3309_14310"/>
<organism evidence="2 3">
    <name type="scientific">Sandaracinobacteroides saxicola</name>
    <dbReference type="NCBI Taxonomy" id="2759707"/>
    <lineage>
        <taxon>Bacteria</taxon>
        <taxon>Pseudomonadati</taxon>
        <taxon>Pseudomonadota</taxon>
        <taxon>Alphaproteobacteria</taxon>
        <taxon>Sphingomonadales</taxon>
        <taxon>Sphingosinicellaceae</taxon>
        <taxon>Sandaracinobacteroides</taxon>
    </lineage>
</organism>
<evidence type="ECO:0000256" key="1">
    <source>
        <dbReference type="SAM" id="SignalP"/>
    </source>
</evidence>
<evidence type="ECO:0008006" key="4">
    <source>
        <dbReference type="Google" id="ProtNLM"/>
    </source>
</evidence>
<sequence>MKALLLALLWLAAPGVAQVNGAALLADVPAAKLSAYGLFDADGRPDAALIPYAPTTPLFSDHAEKARFLWLPPGTRVGWRDSGVLAFPVGAVLVKSFGYTALLRQPAADTAPARGGGASGRGAAGYRTIETRLLIRKASGWVALPYVWEGGDAALKKAGARLAVEAMVDGKAITIDYAVPNMNQCKGCHALDGVLGPIGPKARNLDDATLRRLKPVGMPALADVPRVPAWDGRAPVAARARAYLDANCGHCHNARGPAGNSGLFLDWENRDRVALGIGKRPVAAGQASGGLSFDVKPGDPAASIMVHRMQSVEPGVAMPELGRSVVHEAGVALIRDWIAGLSSE</sequence>
<dbReference type="EMBL" id="CP059851">
    <property type="protein sequence ID" value="QMW22493.1"/>
    <property type="molecule type" value="Genomic_DNA"/>
</dbReference>
<feature type="signal peptide" evidence="1">
    <location>
        <begin position="1"/>
        <end position="17"/>
    </location>
</feature>
<accession>A0A7G5IGK1</accession>
<protein>
    <recommendedName>
        <fullName evidence="4">Cytochrome c domain-containing protein</fullName>
    </recommendedName>
</protein>
<proteinExistence type="predicted"/>
<keyword evidence="1" id="KW-0732">Signal</keyword>
<reference evidence="2 3" key="1">
    <citation type="submission" date="2020-07" db="EMBL/GenBank/DDBJ databases">
        <title>Complete genome sequence for Sandaracinobacter sp. M6.</title>
        <authorList>
            <person name="Tang Y."/>
            <person name="Liu Q."/>
            <person name="Guo Z."/>
            <person name="Lei P."/>
            <person name="Huang B."/>
        </authorList>
    </citation>
    <scope>NUCLEOTIDE SEQUENCE [LARGE SCALE GENOMIC DNA]</scope>
    <source>
        <strain evidence="2 3">M6</strain>
    </source>
</reference>